<keyword evidence="5" id="KW-0597">Phosphoprotein</keyword>
<feature type="domain" description="Histidine kinase" evidence="15">
    <location>
        <begin position="258"/>
        <end position="475"/>
    </location>
</feature>
<accession>A0A3P7PYE8</accession>
<organism evidence="17 18">
    <name type="scientific">Petrocella atlantisensis</name>
    <dbReference type="NCBI Taxonomy" id="2173034"/>
    <lineage>
        <taxon>Bacteria</taxon>
        <taxon>Bacillati</taxon>
        <taxon>Bacillota</taxon>
        <taxon>Clostridia</taxon>
        <taxon>Lachnospirales</taxon>
        <taxon>Vallitaleaceae</taxon>
        <taxon>Petrocella</taxon>
    </lineage>
</organism>
<dbReference type="PANTHER" id="PTHR45528:SF1">
    <property type="entry name" value="SENSOR HISTIDINE KINASE CPXA"/>
    <property type="match status" value="1"/>
</dbReference>
<evidence type="ECO:0000256" key="10">
    <source>
        <dbReference type="ARBA" id="ARBA00022840"/>
    </source>
</evidence>
<dbReference type="PROSITE" id="PS50885">
    <property type="entry name" value="HAMP"/>
    <property type="match status" value="1"/>
</dbReference>
<evidence type="ECO:0000256" key="7">
    <source>
        <dbReference type="ARBA" id="ARBA00022692"/>
    </source>
</evidence>
<dbReference type="Proteomes" id="UP000279029">
    <property type="component" value="Chromosome"/>
</dbReference>
<dbReference type="PRINTS" id="PR00344">
    <property type="entry name" value="BCTRLSENSOR"/>
</dbReference>
<dbReference type="SMART" id="SM00387">
    <property type="entry name" value="HATPase_c"/>
    <property type="match status" value="1"/>
</dbReference>
<evidence type="ECO:0000256" key="9">
    <source>
        <dbReference type="ARBA" id="ARBA00022777"/>
    </source>
</evidence>
<keyword evidence="7 14" id="KW-0812">Transmembrane</keyword>
<dbReference type="SMART" id="SM00304">
    <property type="entry name" value="HAMP"/>
    <property type="match status" value="1"/>
</dbReference>
<evidence type="ECO:0000256" key="4">
    <source>
        <dbReference type="ARBA" id="ARBA00022475"/>
    </source>
</evidence>
<dbReference type="GO" id="GO:0000155">
    <property type="term" value="F:phosphorelay sensor kinase activity"/>
    <property type="evidence" value="ECO:0007669"/>
    <property type="project" value="InterPro"/>
</dbReference>
<evidence type="ECO:0000256" key="3">
    <source>
        <dbReference type="ARBA" id="ARBA00012438"/>
    </source>
</evidence>
<evidence type="ECO:0000256" key="2">
    <source>
        <dbReference type="ARBA" id="ARBA00004651"/>
    </source>
</evidence>
<dbReference type="SUPFAM" id="SSF47384">
    <property type="entry name" value="Homodimeric domain of signal transducing histidine kinase"/>
    <property type="match status" value="1"/>
</dbReference>
<proteinExistence type="predicted"/>
<comment type="catalytic activity">
    <reaction evidence="1">
        <text>ATP + protein L-histidine = ADP + protein N-phospho-L-histidine.</text>
        <dbReference type="EC" id="2.7.13.3"/>
    </reaction>
</comment>
<dbReference type="Pfam" id="PF02518">
    <property type="entry name" value="HATPase_c"/>
    <property type="match status" value="1"/>
</dbReference>
<dbReference type="InterPro" id="IPR003594">
    <property type="entry name" value="HATPase_dom"/>
</dbReference>
<dbReference type="InterPro" id="IPR003660">
    <property type="entry name" value="HAMP_dom"/>
</dbReference>
<dbReference type="SUPFAM" id="SSF55874">
    <property type="entry name" value="ATPase domain of HSP90 chaperone/DNA topoisomerase II/histidine kinase"/>
    <property type="match status" value="1"/>
</dbReference>
<dbReference type="InterPro" id="IPR005467">
    <property type="entry name" value="His_kinase_dom"/>
</dbReference>
<evidence type="ECO:0000256" key="13">
    <source>
        <dbReference type="ARBA" id="ARBA00023136"/>
    </source>
</evidence>
<dbReference type="RefSeq" id="WP_125137757.1">
    <property type="nucleotide sequence ID" value="NZ_LR130778.1"/>
</dbReference>
<dbReference type="PROSITE" id="PS50109">
    <property type="entry name" value="HIS_KIN"/>
    <property type="match status" value="1"/>
</dbReference>
<dbReference type="OrthoDB" id="9762826at2"/>
<dbReference type="FunFam" id="1.10.287.130:FF:000001">
    <property type="entry name" value="Two-component sensor histidine kinase"/>
    <property type="match status" value="1"/>
</dbReference>
<evidence type="ECO:0000256" key="1">
    <source>
        <dbReference type="ARBA" id="ARBA00000085"/>
    </source>
</evidence>
<dbReference type="SUPFAM" id="SSF158472">
    <property type="entry name" value="HAMP domain-like"/>
    <property type="match status" value="1"/>
</dbReference>
<evidence type="ECO:0000259" key="15">
    <source>
        <dbReference type="PROSITE" id="PS50109"/>
    </source>
</evidence>
<dbReference type="CDD" id="cd06225">
    <property type="entry name" value="HAMP"/>
    <property type="match status" value="1"/>
</dbReference>
<feature type="domain" description="HAMP" evidence="16">
    <location>
        <begin position="198"/>
        <end position="250"/>
    </location>
</feature>
<keyword evidence="6" id="KW-0808">Transferase</keyword>
<evidence type="ECO:0000256" key="14">
    <source>
        <dbReference type="SAM" id="Phobius"/>
    </source>
</evidence>
<dbReference type="EMBL" id="LR130778">
    <property type="protein sequence ID" value="VDN48647.1"/>
    <property type="molecule type" value="Genomic_DNA"/>
</dbReference>
<keyword evidence="12" id="KW-0902">Two-component regulatory system</keyword>
<name>A0A3P7PYE8_9FIRM</name>
<dbReference type="SMART" id="SM00388">
    <property type="entry name" value="HisKA"/>
    <property type="match status" value="1"/>
</dbReference>
<evidence type="ECO:0000313" key="17">
    <source>
        <dbReference type="EMBL" id="VDN48647.1"/>
    </source>
</evidence>
<keyword evidence="9" id="KW-0418">Kinase</keyword>
<dbReference type="InterPro" id="IPR036097">
    <property type="entry name" value="HisK_dim/P_sf"/>
</dbReference>
<dbReference type="GO" id="GO:0005524">
    <property type="term" value="F:ATP binding"/>
    <property type="evidence" value="ECO:0007669"/>
    <property type="project" value="UniProtKB-KW"/>
</dbReference>
<dbReference type="Gene3D" id="1.10.287.130">
    <property type="match status" value="1"/>
</dbReference>
<dbReference type="AlphaFoldDB" id="A0A3P7PYE8"/>
<reference evidence="17 18" key="1">
    <citation type="submission" date="2018-09" db="EMBL/GenBank/DDBJ databases">
        <authorList>
            <person name="Postec A."/>
        </authorList>
    </citation>
    <scope>NUCLEOTIDE SEQUENCE [LARGE SCALE GENOMIC DNA]</scope>
    <source>
        <strain evidence="17">70B-A</strain>
    </source>
</reference>
<keyword evidence="11 14" id="KW-1133">Transmembrane helix</keyword>
<dbReference type="Gene3D" id="6.10.340.10">
    <property type="match status" value="1"/>
</dbReference>
<keyword evidence="10" id="KW-0067">ATP-binding</keyword>
<keyword evidence="4" id="KW-1003">Cell membrane</keyword>
<dbReference type="InterPro" id="IPR036890">
    <property type="entry name" value="HATPase_C_sf"/>
</dbReference>
<evidence type="ECO:0000256" key="5">
    <source>
        <dbReference type="ARBA" id="ARBA00022553"/>
    </source>
</evidence>
<feature type="transmembrane region" description="Helical" evidence="14">
    <location>
        <begin position="178"/>
        <end position="200"/>
    </location>
</feature>
<dbReference type="InterPro" id="IPR050398">
    <property type="entry name" value="HssS/ArlS-like"/>
</dbReference>
<gene>
    <name evidence="17" type="ORF">PATL70BA_2744</name>
</gene>
<keyword evidence="18" id="KW-1185">Reference proteome</keyword>
<dbReference type="EC" id="2.7.13.3" evidence="3"/>
<dbReference type="KEGG" id="cbar:PATL70BA_2744"/>
<comment type="subcellular location">
    <subcellularLocation>
        <location evidence="2">Cell membrane</location>
        <topology evidence="2">Multi-pass membrane protein</topology>
    </subcellularLocation>
</comment>
<dbReference type="Gene3D" id="3.30.565.10">
    <property type="entry name" value="Histidine kinase-like ATPase, C-terminal domain"/>
    <property type="match status" value="1"/>
</dbReference>
<evidence type="ECO:0000313" key="18">
    <source>
        <dbReference type="Proteomes" id="UP000279029"/>
    </source>
</evidence>
<evidence type="ECO:0000259" key="16">
    <source>
        <dbReference type="PROSITE" id="PS50885"/>
    </source>
</evidence>
<dbReference type="InterPro" id="IPR004358">
    <property type="entry name" value="Sig_transdc_His_kin-like_C"/>
</dbReference>
<dbReference type="InterPro" id="IPR003661">
    <property type="entry name" value="HisK_dim/P_dom"/>
</dbReference>
<keyword evidence="8" id="KW-0547">Nucleotide-binding</keyword>
<evidence type="ECO:0000256" key="8">
    <source>
        <dbReference type="ARBA" id="ARBA00022741"/>
    </source>
</evidence>
<evidence type="ECO:0000256" key="11">
    <source>
        <dbReference type="ARBA" id="ARBA00022989"/>
    </source>
</evidence>
<evidence type="ECO:0000256" key="6">
    <source>
        <dbReference type="ARBA" id="ARBA00022679"/>
    </source>
</evidence>
<sequence>MKKIGMKLWMGMMLLVVSMLILLWLFQVVFLENFYMTMQINKLESRGEEIVLNLQDQEGNLNDIQIMNMLEELEAFIYTYNTSLQIVDATGETIYQMDNNNDQPFTGMLRRQNTQILDHTLEGNKARSLFKHPRFNTDYLIMGLPIMSMDGNHVEGALLIMTTMAPVSDTAGIIKHQLIYITAILFLIAFGIAYMISYHLSQPIKKINKAAQEIAQGKWDIQMEKMGEDEIGQLAETIKDMAASLKQTDKLRKELIGNISHELRTPLSLIRGYAETIRDISGEEQEKREGHLEIIIDESERLGRLIDDILNLSQLEVDGVKMIPEPIDMKELLESIKNRFMDLAQKKAINLEVMLEDELVGFGDYKRIEQVMMNLVGNAFNHTPSDGYVFIKAQKIKDYINIEVINEGVKIRDEDIEHIWERYYKVNKTVGESSIGSGLGLAIVKNILLAHEVDFGVNSHDNGTTVFWFRLPSGNLGIKK</sequence>
<dbReference type="GO" id="GO:0005886">
    <property type="term" value="C:plasma membrane"/>
    <property type="evidence" value="ECO:0007669"/>
    <property type="project" value="UniProtKB-SubCell"/>
</dbReference>
<dbReference type="CDD" id="cd00082">
    <property type="entry name" value="HisKA"/>
    <property type="match status" value="1"/>
</dbReference>
<dbReference type="Pfam" id="PF00512">
    <property type="entry name" value="HisKA"/>
    <property type="match status" value="1"/>
</dbReference>
<dbReference type="Pfam" id="PF00672">
    <property type="entry name" value="HAMP"/>
    <property type="match status" value="1"/>
</dbReference>
<protein>
    <recommendedName>
        <fullName evidence="3">histidine kinase</fullName>
        <ecNumber evidence="3">2.7.13.3</ecNumber>
    </recommendedName>
</protein>
<evidence type="ECO:0000256" key="12">
    <source>
        <dbReference type="ARBA" id="ARBA00023012"/>
    </source>
</evidence>
<keyword evidence="13 14" id="KW-0472">Membrane</keyword>
<dbReference type="PANTHER" id="PTHR45528">
    <property type="entry name" value="SENSOR HISTIDINE KINASE CPXA"/>
    <property type="match status" value="1"/>
</dbReference>